<comment type="caution">
    <text evidence="2">The sequence shown here is derived from an EMBL/GenBank/DDBJ whole genome shotgun (WGS) entry which is preliminary data.</text>
</comment>
<sequence>MQDDCPLRHDARYNVNEKTELGISQRNALERIAEGRRRQDDRRYACVTANSRQQREARWTNARPTNRLSGSNSSLSRDETRGSSEVDENRRRFDDRYLAGRRYVSRRSPHRSYQKEDSTRGSHDSSLPKETHVDNHQLAHSRGASSRSNHSLADPGSNLKRTNIASRLSDPRSDHGEGRSSALARLSLPQSEERRPSKERLSSNTQSEERLSARQDSRKELIVRNVPLLQNEEENIPERNYTQNLTTVYPSQNVACAAIITRPSSSNFLEDNRLRPCDRSPIRTLSEDRVHVSLRLGPLFSEEEKEDEDIGDDIPQMMERAPSKAEGKRIAGSTQDHKRALRNNSHGVAVKRRRDRGTWHVLFRVIHIRSP</sequence>
<dbReference type="Proteomes" id="UP000824890">
    <property type="component" value="Unassembled WGS sequence"/>
</dbReference>
<evidence type="ECO:0000313" key="2">
    <source>
        <dbReference type="EMBL" id="KAH0855318.1"/>
    </source>
</evidence>
<gene>
    <name evidence="2" type="ORF">HID58_013784</name>
</gene>
<feature type="region of interest" description="Disordered" evidence="1">
    <location>
        <begin position="48"/>
        <end position="216"/>
    </location>
</feature>
<feature type="compositionally biased region" description="Basic residues" evidence="1">
    <location>
        <begin position="103"/>
        <end position="112"/>
    </location>
</feature>
<accession>A0ABQ7XHI2</accession>
<organism evidence="2 3">
    <name type="scientific">Brassica napus</name>
    <name type="common">Rape</name>
    <dbReference type="NCBI Taxonomy" id="3708"/>
    <lineage>
        <taxon>Eukaryota</taxon>
        <taxon>Viridiplantae</taxon>
        <taxon>Streptophyta</taxon>
        <taxon>Embryophyta</taxon>
        <taxon>Tracheophyta</taxon>
        <taxon>Spermatophyta</taxon>
        <taxon>Magnoliopsida</taxon>
        <taxon>eudicotyledons</taxon>
        <taxon>Gunneridae</taxon>
        <taxon>Pentapetalae</taxon>
        <taxon>rosids</taxon>
        <taxon>malvids</taxon>
        <taxon>Brassicales</taxon>
        <taxon>Brassicaceae</taxon>
        <taxon>Brassiceae</taxon>
        <taxon>Brassica</taxon>
    </lineage>
</organism>
<feature type="compositionally biased region" description="Basic and acidic residues" evidence="1">
    <location>
        <begin position="76"/>
        <end position="98"/>
    </location>
</feature>
<reference evidence="2 3" key="1">
    <citation type="submission" date="2021-05" db="EMBL/GenBank/DDBJ databases">
        <title>Genome Assembly of Synthetic Allotetraploid Brassica napus Reveals Homoeologous Exchanges between Subgenomes.</title>
        <authorList>
            <person name="Davis J.T."/>
        </authorList>
    </citation>
    <scope>NUCLEOTIDE SEQUENCE [LARGE SCALE GENOMIC DNA]</scope>
    <source>
        <strain evidence="3">cv. Da-Ae</strain>
        <tissue evidence="2">Seedling</tissue>
    </source>
</reference>
<feature type="compositionally biased region" description="Low complexity" evidence="1">
    <location>
        <begin position="66"/>
        <end position="75"/>
    </location>
</feature>
<keyword evidence="3" id="KW-1185">Reference proteome</keyword>
<protein>
    <submittedName>
        <fullName evidence="2">Uncharacterized protein</fullName>
    </submittedName>
</protein>
<evidence type="ECO:0000313" key="3">
    <source>
        <dbReference type="Proteomes" id="UP000824890"/>
    </source>
</evidence>
<proteinExistence type="predicted"/>
<feature type="compositionally biased region" description="Basic and acidic residues" evidence="1">
    <location>
        <begin position="113"/>
        <end position="137"/>
    </location>
</feature>
<dbReference type="EMBL" id="JAGKQM010000101">
    <property type="protein sequence ID" value="KAH0855318.1"/>
    <property type="molecule type" value="Genomic_DNA"/>
</dbReference>
<evidence type="ECO:0000256" key="1">
    <source>
        <dbReference type="SAM" id="MobiDB-lite"/>
    </source>
</evidence>
<feature type="compositionally biased region" description="Basic and acidic residues" evidence="1">
    <location>
        <begin position="169"/>
        <end position="178"/>
    </location>
</feature>
<feature type="compositionally biased region" description="Basic and acidic residues" evidence="1">
    <location>
        <begin position="191"/>
        <end position="216"/>
    </location>
</feature>
<name>A0ABQ7XHI2_BRANA</name>